<feature type="compositionally biased region" description="Basic and acidic residues" evidence="1">
    <location>
        <begin position="55"/>
        <end position="70"/>
    </location>
</feature>
<dbReference type="InterPro" id="IPR021829">
    <property type="entry name" value="DUF3419"/>
</dbReference>
<dbReference type="AlphaFoldDB" id="A0A4P8KZ23"/>
<evidence type="ECO:0000313" key="2">
    <source>
        <dbReference type="EMBL" id="QCQ20767.1"/>
    </source>
</evidence>
<reference evidence="2 3" key="2">
    <citation type="submission" date="2019-05" db="EMBL/GenBank/DDBJ databases">
        <authorList>
            <person name="Suflita J.M."/>
            <person name="Marks C.R."/>
        </authorList>
    </citation>
    <scope>NUCLEOTIDE SEQUENCE [LARGE SCALE GENOMIC DNA]</scope>
    <source>
        <strain evidence="2 3">ALDC</strain>
    </source>
</reference>
<evidence type="ECO:0000256" key="1">
    <source>
        <dbReference type="SAM" id="MobiDB-lite"/>
    </source>
</evidence>
<protein>
    <submittedName>
        <fullName evidence="2">DUF3419 family protein</fullName>
    </submittedName>
</protein>
<dbReference type="Proteomes" id="UP000298602">
    <property type="component" value="Chromosome"/>
</dbReference>
<dbReference type="KEGG" id="dax:FDQ92_00230"/>
<name>A0A4P8KZ23_9BACT</name>
<gene>
    <name evidence="2" type="ORF">FDQ92_00230</name>
</gene>
<reference evidence="2 3" key="1">
    <citation type="submission" date="2019-05" db="EMBL/GenBank/DDBJ databases">
        <title>The Complete Genome Sequence of the n-alkane-degrading Desulfoglaeba alkanexedens ALDC reveals multiple alkylsuccinate synthase gene clusters.</title>
        <authorList>
            <person name="Callaghan A.V."/>
            <person name="Davidova I.A."/>
            <person name="Duncan K.E."/>
            <person name="Morris B."/>
            <person name="McInerney M.J."/>
        </authorList>
    </citation>
    <scope>NUCLEOTIDE SEQUENCE [LARGE SCALE GENOMIC DNA]</scope>
    <source>
        <strain evidence="2 3">ALDC</strain>
    </source>
</reference>
<dbReference type="EMBL" id="CP040098">
    <property type="protein sequence ID" value="QCQ20767.1"/>
    <property type="molecule type" value="Genomic_DNA"/>
</dbReference>
<sequence length="380" mass="42553">MHRVRHQGAAGLYHQLCRRPLGRASDQALIHAWKGTGARRSDLRGPSARTAAKSGPDDWRDAARRQEERHRRLAGRPPDPLNGPADRTFNPDAAPYLWATEYPWVAPDTFRIAGRSVLCIAGSGDVPLFFLSRGAARLAAVDVAHTACHVNELKRAALKTCRWEEFLRFFLGGERRAVGFLRDLGVPSDVDRNLEALVWDRLKPLVSASARAYWEARFHPEASPFSSLLRPTDLLCPDRMPLLADREEFERWKRSARPYPLFPCSLEAFLAGGTGEFDLVYGSNVLEYVRADFAASGDEGGYEAFLVALTRLLARTVTPGGTAGFYAFQGCGTAAFRERLSEFKILEEAGFSGSMVPLEIRSRYLSGTRWRHTLLMFQRR</sequence>
<keyword evidence="3" id="KW-1185">Reference proteome</keyword>
<feature type="region of interest" description="Disordered" evidence="1">
    <location>
        <begin position="38"/>
        <end position="87"/>
    </location>
</feature>
<dbReference type="Pfam" id="PF11899">
    <property type="entry name" value="DUF3419"/>
    <property type="match status" value="1"/>
</dbReference>
<accession>A0A4P8KZ23</accession>
<proteinExistence type="predicted"/>
<evidence type="ECO:0000313" key="3">
    <source>
        <dbReference type="Proteomes" id="UP000298602"/>
    </source>
</evidence>
<dbReference type="OrthoDB" id="5502288at2"/>
<organism evidence="2 3">
    <name type="scientific">Desulfoglaeba alkanexedens ALDC</name>
    <dbReference type="NCBI Taxonomy" id="980445"/>
    <lineage>
        <taxon>Bacteria</taxon>
        <taxon>Pseudomonadati</taxon>
        <taxon>Thermodesulfobacteriota</taxon>
        <taxon>Syntrophobacteria</taxon>
        <taxon>Syntrophobacterales</taxon>
        <taxon>Syntrophobacteraceae</taxon>
        <taxon>Desulfoglaeba</taxon>
    </lineage>
</organism>